<protein>
    <recommendedName>
        <fullName evidence="2">Glycosyltransferase</fullName>
    </recommendedName>
</protein>
<dbReference type="SUPFAM" id="SSF53448">
    <property type="entry name" value="Nucleotide-diphospho-sugar transferases"/>
    <property type="match status" value="1"/>
</dbReference>
<accession>A0A6C0ANI4</accession>
<name>A0A6C0ANI4_9ZZZZ</name>
<dbReference type="AlphaFoldDB" id="A0A6C0ANI4"/>
<dbReference type="InterPro" id="IPR029044">
    <property type="entry name" value="Nucleotide-diphossugar_trans"/>
</dbReference>
<proteinExistence type="predicted"/>
<reference evidence="1" key="1">
    <citation type="journal article" date="2020" name="Nature">
        <title>Giant virus diversity and host interactions through global metagenomics.</title>
        <authorList>
            <person name="Schulz F."/>
            <person name="Roux S."/>
            <person name="Paez-Espino D."/>
            <person name="Jungbluth S."/>
            <person name="Walsh D.A."/>
            <person name="Denef V.J."/>
            <person name="McMahon K.D."/>
            <person name="Konstantinidis K.T."/>
            <person name="Eloe-Fadrosh E.A."/>
            <person name="Kyrpides N.C."/>
            <person name="Woyke T."/>
        </authorList>
    </citation>
    <scope>NUCLEOTIDE SEQUENCE</scope>
    <source>
        <strain evidence="1">GVMAG-S-1101161-73</strain>
    </source>
</reference>
<dbReference type="EMBL" id="MN740730">
    <property type="protein sequence ID" value="QHS81166.1"/>
    <property type="molecule type" value="Genomic_DNA"/>
</dbReference>
<organism evidence="1">
    <name type="scientific">viral metagenome</name>
    <dbReference type="NCBI Taxonomy" id="1070528"/>
    <lineage>
        <taxon>unclassified sequences</taxon>
        <taxon>metagenomes</taxon>
        <taxon>organismal metagenomes</taxon>
    </lineage>
</organism>
<sequence length="235" mass="27011">MKVIYRISDGGNKRDKPYYVNAKTIFSHFLKVFYLHEIYVIADNVSDDTYRFLSSKIDQARIIRTKLSNAGALMFAIDYAIQNFQDSDAVYFAEDDYAYTKNAPGIIEEGLSLAQYSSGYDHPDKYINHNEGGPNPHISQGGELTRVLISKSCHWKLTNSCCMTFATTVRILKEDLEIIRKHCQSSPPADYRMFQELISRGRKLVSPLPSVSTHGENRWLAKFVDWEKEVINYQE</sequence>
<evidence type="ECO:0000313" key="1">
    <source>
        <dbReference type="EMBL" id="QHS81166.1"/>
    </source>
</evidence>
<evidence type="ECO:0008006" key="2">
    <source>
        <dbReference type="Google" id="ProtNLM"/>
    </source>
</evidence>